<dbReference type="PROSITE" id="PS00198">
    <property type="entry name" value="4FE4S_FER_1"/>
    <property type="match status" value="1"/>
</dbReference>
<evidence type="ECO:0000313" key="6">
    <source>
        <dbReference type="Proteomes" id="UP000649151"/>
    </source>
</evidence>
<dbReference type="PANTHER" id="PTHR43193">
    <property type="match status" value="1"/>
</dbReference>
<proteinExistence type="predicted"/>
<dbReference type="SUPFAM" id="SSF54862">
    <property type="entry name" value="4Fe-4S ferredoxins"/>
    <property type="match status" value="1"/>
</dbReference>
<dbReference type="InterPro" id="IPR007525">
    <property type="entry name" value="FrhB_FdhB_C"/>
</dbReference>
<gene>
    <name evidence="5" type="ORF">H8Z77_01450</name>
</gene>
<dbReference type="Proteomes" id="UP000649151">
    <property type="component" value="Unassembled WGS sequence"/>
</dbReference>
<dbReference type="InterPro" id="IPR017900">
    <property type="entry name" value="4Fe4S_Fe_S_CS"/>
</dbReference>
<dbReference type="Pfam" id="PF04432">
    <property type="entry name" value="FrhB_FdhB_C"/>
    <property type="match status" value="1"/>
</dbReference>
<dbReference type="PROSITE" id="PS51379">
    <property type="entry name" value="4FE4S_FER_2"/>
    <property type="match status" value="2"/>
</dbReference>
<protein>
    <submittedName>
        <fullName evidence="5">Coenzyme F420 hydrogenase/dehydrogenase, beta subunit C-terminal domain</fullName>
    </submittedName>
</protein>
<dbReference type="InterPro" id="IPR017896">
    <property type="entry name" value="4Fe4S_Fe-S-bd"/>
</dbReference>
<feature type="domain" description="4Fe-4S ferredoxin-type" evidence="4">
    <location>
        <begin position="1"/>
        <end position="30"/>
    </location>
</feature>
<feature type="domain" description="4Fe-4S ferredoxin-type" evidence="4">
    <location>
        <begin position="35"/>
        <end position="64"/>
    </location>
</feature>
<name>A0ABR7INM0_9CLOT</name>
<organism evidence="5 6">
    <name type="scientific">Clostridium facile</name>
    <dbReference type="NCBI Taxonomy" id="2763035"/>
    <lineage>
        <taxon>Bacteria</taxon>
        <taxon>Bacillati</taxon>
        <taxon>Bacillota</taxon>
        <taxon>Clostridia</taxon>
        <taxon>Eubacteriales</taxon>
        <taxon>Clostridiaceae</taxon>
        <taxon>Clostridium</taxon>
    </lineage>
</organism>
<reference evidence="5 6" key="1">
    <citation type="submission" date="2020-08" db="EMBL/GenBank/DDBJ databases">
        <title>Genome public.</title>
        <authorList>
            <person name="Liu C."/>
            <person name="Sun Q."/>
        </authorList>
    </citation>
    <scope>NUCLEOTIDE SEQUENCE [LARGE SCALE GENOMIC DNA]</scope>
    <source>
        <strain evidence="5 6">NSJ-27</strain>
    </source>
</reference>
<sequence length="406" mass="46767">MKLYSTKEECVGCGACAEVCGKKAIHLVSDQEGFWYPEIDQEKCVNCGACQKVCQIHNLKLPENNFEPVVYAVKNKMDDIRALSTSGGVFSVLADYVIQNKGAVYGAAYSSDFTVQHERAITDKQYSRFRGSKYAQSWMGSCYTQVKADLTEDKKVLFTGTPCQIAGLQTFLGDLSKNNNLVLCEIICHGIPSPLIWKEHIQLLEEERHSKIVAYKNRSKIAGWHGHNEHVFFDSGKSEYKSKLSQNHKDLFYAHLTIRPCCHSCKFTGFPRIADFTIADYWGIERCMPEFDDNKGISLMILNSDRAIKIFDTVKSQLDYRESNLEDAFYDNHKKPAKHNIHHDEFWDDYHQFGYRYVVSKYVGYNTVGKIKRQTKIIIKAITKKIGIYNFVHHFTKKKYQKEVYK</sequence>
<dbReference type="Pfam" id="PF12838">
    <property type="entry name" value="Fer4_7"/>
    <property type="match status" value="1"/>
</dbReference>
<evidence type="ECO:0000256" key="3">
    <source>
        <dbReference type="ARBA" id="ARBA00023014"/>
    </source>
</evidence>
<evidence type="ECO:0000259" key="4">
    <source>
        <dbReference type="PROSITE" id="PS51379"/>
    </source>
</evidence>
<keyword evidence="2" id="KW-0408">Iron</keyword>
<evidence type="ECO:0000256" key="2">
    <source>
        <dbReference type="ARBA" id="ARBA00023004"/>
    </source>
</evidence>
<accession>A0ABR7INM0</accession>
<dbReference type="InterPro" id="IPR052977">
    <property type="entry name" value="Polyferredoxin-like_ET"/>
</dbReference>
<evidence type="ECO:0000313" key="5">
    <source>
        <dbReference type="EMBL" id="MBC5786693.1"/>
    </source>
</evidence>
<comment type="caution">
    <text evidence="5">The sequence shown here is derived from an EMBL/GenBank/DDBJ whole genome shotgun (WGS) entry which is preliminary data.</text>
</comment>
<dbReference type="PANTHER" id="PTHR43193:SF2">
    <property type="entry name" value="POLYFERREDOXIN PROTEIN FWDF"/>
    <property type="match status" value="1"/>
</dbReference>
<dbReference type="RefSeq" id="WP_186995941.1">
    <property type="nucleotide sequence ID" value="NZ_JACOQK010000001.1"/>
</dbReference>
<keyword evidence="1" id="KW-0479">Metal-binding</keyword>
<keyword evidence="6" id="KW-1185">Reference proteome</keyword>
<dbReference type="EMBL" id="JACOQK010000001">
    <property type="protein sequence ID" value="MBC5786693.1"/>
    <property type="molecule type" value="Genomic_DNA"/>
</dbReference>
<keyword evidence="3" id="KW-0411">Iron-sulfur</keyword>
<evidence type="ECO:0000256" key="1">
    <source>
        <dbReference type="ARBA" id="ARBA00022723"/>
    </source>
</evidence>
<dbReference type="Gene3D" id="3.30.70.20">
    <property type="match status" value="1"/>
</dbReference>